<keyword evidence="4 7" id="KW-0418">Kinase</keyword>
<evidence type="ECO:0000313" key="9">
    <source>
        <dbReference type="Proteomes" id="UP000030013"/>
    </source>
</evidence>
<dbReference type="GO" id="GO:0009073">
    <property type="term" value="P:aromatic amino acid family biosynthetic process"/>
    <property type="evidence" value="ECO:0007669"/>
    <property type="project" value="UniProtKB-KW"/>
</dbReference>
<dbReference type="PANTHER" id="PTHR21087:SF16">
    <property type="entry name" value="SHIKIMATE KINASE 1, CHLOROPLASTIC"/>
    <property type="match status" value="1"/>
</dbReference>
<dbReference type="Proteomes" id="UP000030013">
    <property type="component" value="Unassembled WGS sequence"/>
</dbReference>
<keyword evidence="1 7" id="KW-0028">Amino-acid biosynthesis</keyword>
<keyword evidence="5 7" id="KW-0067">ATP-binding</keyword>
<dbReference type="UniPathway" id="UPA00053">
    <property type="reaction ID" value="UER00088"/>
</dbReference>
<name>A0A0A0JZH3_9MICO</name>
<comment type="catalytic activity">
    <reaction evidence="7">
        <text>shikimate + ATP = 3-phosphoshikimate + ADP + H(+)</text>
        <dbReference type="Rhea" id="RHEA:13121"/>
        <dbReference type="ChEBI" id="CHEBI:15378"/>
        <dbReference type="ChEBI" id="CHEBI:30616"/>
        <dbReference type="ChEBI" id="CHEBI:36208"/>
        <dbReference type="ChEBI" id="CHEBI:145989"/>
        <dbReference type="ChEBI" id="CHEBI:456216"/>
        <dbReference type="EC" id="2.7.1.71"/>
    </reaction>
</comment>
<keyword evidence="6 7" id="KW-0057">Aromatic amino acid biosynthesis</keyword>
<evidence type="ECO:0000256" key="2">
    <source>
        <dbReference type="ARBA" id="ARBA00022679"/>
    </source>
</evidence>
<evidence type="ECO:0000256" key="6">
    <source>
        <dbReference type="ARBA" id="ARBA00023141"/>
    </source>
</evidence>
<dbReference type="PRINTS" id="PR01100">
    <property type="entry name" value="SHIKIMTKNASE"/>
</dbReference>
<comment type="function">
    <text evidence="7">Catalyzes the specific phosphorylation of the 3-hydroxyl group of shikimic acid using ATP as a cosubstrate.</text>
</comment>
<dbReference type="AlphaFoldDB" id="A0A0A0JZH3"/>
<keyword evidence="7" id="KW-0963">Cytoplasm</keyword>
<evidence type="ECO:0000256" key="3">
    <source>
        <dbReference type="ARBA" id="ARBA00022741"/>
    </source>
</evidence>
<dbReference type="GO" id="GO:0000287">
    <property type="term" value="F:magnesium ion binding"/>
    <property type="evidence" value="ECO:0007669"/>
    <property type="project" value="UniProtKB-UniRule"/>
</dbReference>
<accession>A0A0A0JZH3</accession>
<organism evidence="8 9">
    <name type="scientific">Knoellia aerolata DSM 18566</name>
    <dbReference type="NCBI Taxonomy" id="1385519"/>
    <lineage>
        <taxon>Bacteria</taxon>
        <taxon>Bacillati</taxon>
        <taxon>Actinomycetota</taxon>
        <taxon>Actinomycetes</taxon>
        <taxon>Micrococcales</taxon>
        <taxon>Intrasporangiaceae</taxon>
        <taxon>Knoellia</taxon>
    </lineage>
</organism>
<dbReference type="STRING" id="1385519.N801_15855"/>
<dbReference type="EMBL" id="AVPL01000004">
    <property type="protein sequence ID" value="KGN42548.1"/>
    <property type="molecule type" value="Genomic_DNA"/>
</dbReference>
<feature type="binding site" evidence="7">
    <location>
        <position position="139"/>
    </location>
    <ligand>
        <name>substrate</name>
    </ligand>
</feature>
<evidence type="ECO:0000313" key="8">
    <source>
        <dbReference type="EMBL" id="KGN42548.1"/>
    </source>
</evidence>
<evidence type="ECO:0000256" key="1">
    <source>
        <dbReference type="ARBA" id="ARBA00022605"/>
    </source>
</evidence>
<dbReference type="eggNOG" id="COG0703">
    <property type="taxonomic scope" value="Bacteria"/>
</dbReference>
<keyword evidence="2 7" id="KW-0808">Transferase</keyword>
<dbReference type="InterPro" id="IPR000623">
    <property type="entry name" value="Shikimate_kinase/TSH1"/>
</dbReference>
<dbReference type="GO" id="GO:0004765">
    <property type="term" value="F:shikimate kinase activity"/>
    <property type="evidence" value="ECO:0007669"/>
    <property type="project" value="UniProtKB-UniRule"/>
</dbReference>
<keyword evidence="7" id="KW-0479">Metal-binding</keyword>
<gene>
    <name evidence="7" type="primary">aroK</name>
    <name evidence="8" type="ORF">N801_15855</name>
</gene>
<feature type="binding site" evidence="7">
    <location>
        <position position="84"/>
    </location>
    <ligand>
        <name>substrate</name>
    </ligand>
</feature>
<keyword evidence="9" id="KW-1185">Reference proteome</keyword>
<feature type="binding site" evidence="7">
    <location>
        <position position="156"/>
    </location>
    <ligand>
        <name>ATP</name>
        <dbReference type="ChEBI" id="CHEBI:30616"/>
    </ligand>
</feature>
<comment type="pathway">
    <text evidence="7">Metabolic intermediate biosynthesis; chorismate biosynthesis; chorismate from D-erythrose 4-phosphate and phosphoenolpyruvate: step 5/7.</text>
</comment>
<comment type="caution">
    <text evidence="8">The sequence shown here is derived from an EMBL/GenBank/DDBJ whole genome shotgun (WGS) entry which is preliminary data.</text>
</comment>
<dbReference type="Pfam" id="PF01202">
    <property type="entry name" value="SKI"/>
    <property type="match status" value="1"/>
</dbReference>
<comment type="similarity">
    <text evidence="7">Belongs to the shikimate kinase family.</text>
</comment>
<dbReference type="GO" id="GO:0009423">
    <property type="term" value="P:chorismate biosynthetic process"/>
    <property type="evidence" value="ECO:0007669"/>
    <property type="project" value="UniProtKB-UniRule"/>
</dbReference>
<reference evidence="8 9" key="1">
    <citation type="submission" date="2013-08" db="EMBL/GenBank/DDBJ databases">
        <title>The genome sequence of Knoellia aerolata.</title>
        <authorList>
            <person name="Zhu W."/>
            <person name="Wang G."/>
        </authorList>
    </citation>
    <scope>NUCLEOTIDE SEQUENCE [LARGE SCALE GENOMIC DNA]</scope>
    <source>
        <strain evidence="8 9">DSM 18566</strain>
    </source>
</reference>
<keyword evidence="7" id="KW-0460">Magnesium</keyword>
<dbReference type="InterPro" id="IPR031322">
    <property type="entry name" value="Shikimate/glucono_kinase"/>
</dbReference>
<keyword evidence="3 7" id="KW-0547">Nucleotide-binding</keyword>
<evidence type="ECO:0000256" key="4">
    <source>
        <dbReference type="ARBA" id="ARBA00022777"/>
    </source>
</evidence>
<feature type="binding site" evidence="7">
    <location>
        <position position="121"/>
    </location>
    <ligand>
        <name>ATP</name>
        <dbReference type="ChEBI" id="CHEBI:30616"/>
    </ligand>
</feature>
<comment type="subcellular location">
    <subcellularLocation>
        <location evidence="7">Cytoplasm</location>
    </subcellularLocation>
</comment>
<dbReference type="GO" id="GO:0008652">
    <property type="term" value="P:amino acid biosynthetic process"/>
    <property type="evidence" value="ECO:0007669"/>
    <property type="project" value="UniProtKB-KW"/>
</dbReference>
<comment type="subunit">
    <text evidence="7">Monomer.</text>
</comment>
<feature type="binding site" evidence="7">
    <location>
        <begin position="16"/>
        <end position="21"/>
    </location>
    <ligand>
        <name>ATP</name>
        <dbReference type="ChEBI" id="CHEBI:30616"/>
    </ligand>
</feature>
<evidence type="ECO:0000256" key="5">
    <source>
        <dbReference type="ARBA" id="ARBA00022840"/>
    </source>
</evidence>
<dbReference type="Gene3D" id="3.40.50.300">
    <property type="entry name" value="P-loop containing nucleotide triphosphate hydrolases"/>
    <property type="match status" value="1"/>
</dbReference>
<protein>
    <recommendedName>
        <fullName evidence="7">Shikimate kinase</fullName>
        <shortName evidence="7">SK</shortName>
        <ecNumber evidence="7">2.7.1.71</ecNumber>
    </recommendedName>
</protein>
<comment type="cofactor">
    <cofactor evidence="7">
        <name>Mg(2+)</name>
        <dbReference type="ChEBI" id="CHEBI:18420"/>
    </cofactor>
    <text evidence="7">Binds 1 Mg(2+) ion per subunit.</text>
</comment>
<dbReference type="GO" id="GO:0005829">
    <property type="term" value="C:cytosol"/>
    <property type="evidence" value="ECO:0007669"/>
    <property type="project" value="TreeGrafter"/>
</dbReference>
<dbReference type="PANTHER" id="PTHR21087">
    <property type="entry name" value="SHIKIMATE KINASE"/>
    <property type="match status" value="1"/>
</dbReference>
<evidence type="ECO:0000256" key="7">
    <source>
        <dbReference type="HAMAP-Rule" id="MF_00109"/>
    </source>
</evidence>
<dbReference type="EC" id="2.7.1.71" evidence="7"/>
<dbReference type="CDD" id="cd00464">
    <property type="entry name" value="SK"/>
    <property type="match status" value="1"/>
</dbReference>
<dbReference type="InterPro" id="IPR027417">
    <property type="entry name" value="P-loop_NTPase"/>
</dbReference>
<dbReference type="GO" id="GO:0005524">
    <property type="term" value="F:ATP binding"/>
    <property type="evidence" value="ECO:0007669"/>
    <property type="project" value="UniProtKB-UniRule"/>
</dbReference>
<sequence>MVSESRPVAVLVGPPGAGKSTIGQALADALGVAFHDTDTAIESEQGCSISDIFVLDGEPAFRALERAEVARAVASEPGVVALGGGAPMDADTREVLAGHVVVFLDVGIADAAKRVGFDGSRPLLAINPRATWTRMMNERRPTYEAVATVRVDTAGRDVADVVAEIVEHLGAAR</sequence>
<feature type="binding site" evidence="7">
    <location>
        <position position="38"/>
    </location>
    <ligand>
        <name>substrate</name>
    </ligand>
</feature>
<proteinExistence type="inferred from homology"/>
<feature type="binding site" evidence="7">
    <location>
        <position position="20"/>
    </location>
    <ligand>
        <name>Mg(2+)</name>
        <dbReference type="ChEBI" id="CHEBI:18420"/>
    </ligand>
</feature>
<feature type="binding site" evidence="7">
    <location>
        <position position="62"/>
    </location>
    <ligand>
        <name>substrate</name>
    </ligand>
</feature>
<dbReference type="SUPFAM" id="SSF52540">
    <property type="entry name" value="P-loop containing nucleoside triphosphate hydrolases"/>
    <property type="match status" value="1"/>
</dbReference>
<dbReference type="RefSeq" id="WP_035932782.1">
    <property type="nucleotide sequence ID" value="NZ_AVPL01000004.1"/>
</dbReference>
<dbReference type="OrthoDB" id="9800332at2"/>
<dbReference type="HAMAP" id="MF_00109">
    <property type="entry name" value="Shikimate_kinase"/>
    <property type="match status" value="1"/>
</dbReference>